<keyword evidence="3" id="KW-1185">Reference proteome</keyword>
<dbReference type="EMBL" id="JAHRHJ020000001">
    <property type="protein sequence ID" value="KAH9330810.1"/>
    <property type="molecule type" value="Genomic_DNA"/>
</dbReference>
<accession>A0AA38H1E3</accession>
<evidence type="ECO:0000313" key="2">
    <source>
        <dbReference type="EMBL" id="KAH9330810.1"/>
    </source>
</evidence>
<protein>
    <submittedName>
        <fullName evidence="2">Uncharacterized protein</fullName>
    </submittedName>
</protein>
<evidence type="ECO:0000313" key="3">
    <source>
        <dbReference type="Proteomes" id="UP000824469"/>
    </source>
</evidence>
<sequence>MKENIHLQQPASYSSSLEQRLEDFNLSCPSLEEEKGHRGSTIASTPSIQE</sequence>
<dbReference type="Proteomes" id="UP000824469">
    <property type="component" value="Unassembled WGS sequence"/>
</dbReference>
<organism evidence="2 3">
    <name type="scientific">Taxus chinensis</name>
    <name type="common">Chinese yew</name>
    <name type="synonym">Taxus wallichiana var. chinensis</name>
    <dbReference type="NCBI Taxonomy" id="29808"/>
    <lineage>
        <taxon>Eukaryota</taxon>
        <taxon>Viridiplantae</taxon>
        <taxon>Streptophyta</taxon>
        <taxon>Embryophyta</taxon>
        <taxon>Tracheophyta</taxon>
        <taxon>Spermatophyta</taxon>
        <taxon>Pinopsida</taxon>
        <taxon>Pinidae</taxon>
        <taxon>Conifers II</taxon>
        <taxon>Cupressales</taxon>
        <taxon>Taxaceae</taxon>
        <taxon>Taxus</taxon>
    </lineage>
</organism>
<feature type="non-terminal residue" evidence="2">
    <location>
        <position position="50"/>
    </location>
</feature>
<reference evidence="2 3" key="1">
    <citation type="journal article" date="2021" name="Nat. Plants">
        <title>The Taxus genome provides insights into paclitaxel biosynthesis.</title>
        <authorList>
            <person name="Xiong X."/>
            <person name="Gou J."/>
            <person name="Liao Q."/>
            <person name="Li Y."/>
            <person name="Zhou Q."/>
            <person name="Bi G."/>
            <person name="Li C."/>
            <person name="Du R."/>
            <person name="Wang X."/>
            <person name="Sun T."/>
            <person name="Guo L."/>
            <person name="Liang H."/>
            <person name="Lu P."/>
            <person name="Wu Y."/>
            <person name="Zhang Z."/>
            <person name="Ro D.K."/>
            <person name="Shang Y."/>
            <person name="Huang S."/>
            <person name="Yan J."/>
        </authorList>
    </citation>
    <scope>NUCLEOTIDE SEQUENCE [LARGE SCALE GENOMIC DNA]</scope>
    <source>
        <strain evidence="2">Ta-2019</strain>
    </source>
</reference>
<feature type="region of interest" description="Disordered" evidence="1">
    <location>
        <begin position="30"/>
        <end position="50"/>
    </location>
</feature>
<comment type="caution">
    <text evidence="2">The sequence shown here is derived from an EMBL/GenBank/DDBJ whole genome shotgun (WGS) entry which is preliminary data.</text>
</comment>
<name>A0AA38H1E3_TAXCH</name>
<dbReference type="AlphaFoldDB" id="A0AA38H1E3"/>
<evidence type="ECO:0000256" key="1">
    <source>
        <dbReference type="SAM" id="MobiDB-lite"/>
    </source>
</evidence>
<feature type="compositionally biased region" description="Polar residues" evidence="1">
    <location>
        <begin position="41"/>
        <end position="50"/>
    </location>
</feature>
<proteinExistence type="predicted"/>
<gene>
    <name evidence="2" type="ORF">KI387_002918</name>
</gene>